<dbReference type="EMBL" id="AOGK01000014">
    <property type="protein sequence ID" value="MDG5976805.1"/>
    <property type="molecule type" value="Genomic_DNA"/>
</dbReference>
<dbReference type="OrthoDB" id="8909257at2"/>
<evidence type="ECO:0000256" key="3">
    <source>
        <dbReference type="SAM" id="SignalP"/>
    </source>
</evidence>
<reference evidence="5" key="1">
    <citation type="submission" date="2013-01" db="EMBL/GenBank/DDBJ databases">
        <title>Genome draft of Hydrogenophaga taeniospiralis 2K1.</title>
        <authorList>
            <person name="Gomila M."/>
            <person name="Lalucat J."/>
        </authorList>
    </citation>
    <scope>NUCLEOTIDE SEQUENCE</scope>
    <source>
        <strain evidence="5">CCUG 15921</strain>
    </source>
</reference>
<dbReference type="Proteomes" id="UP001152876">
    <property type="component" value="Unassembled WGS sequence"/>
</dbReference>
<dbReference type="RefSeq" id="WP_068167362.1">
    <property type="nucleotide sequence ID" value="NZ_AOGK01000014.1"/>
</dbReference>
<sequence length="224" mass="24436">MKSLNKPVLIPVLAALIGVSASGLAQARQERARVLSSTPLVERIAVPREVCRDETVVVPGRKTGAGAVIGGIAGGAMGNAIGDGNGRALATVIGLVGGAVVGNRIEGHGQPSTQVVRQCHTQTEYQSRTVGYDVVYKYAGVKYKVQMPEEPGRHVRVNVTPAMASSHQRYDGYGRYQRPDLQPVMTRVVSGSRVYQAEPVEAQIAYEEDNRRRMMDEHWDRDWR</sequence>
<keyword evidence="3" id="KW-0732">Signal</keyword>
<feature type="chain" id="PRO_5041000028" evidence="3">
    <location>
        <begin position="28"/>
        <end position="224"/>
    </location>
</feature>
<comment type="subcellular location">
    <subcellularLocation>
        <location evidence="1">Membrane</location>
    </subcellularLocation>
</comment>
<evidence type="ECO:0000256" key="1">
    <source>
        <dbReference type="ARBA" id="ARBA00004370"/>
    </source>
</evidence>
<organism evidence="5 6">
    <name type="scientific">Hydrogenophaga taeniospiralis CCUG 15921</name>
    <dbReference type="NCBI Taxonomy" id="1281780"/>
    <lineage>
        <taxon>Bacteria</taxon>
        <taxon>Pseudomonadati</taxon>
        <taxon>Pseudomonadota</taxon>
        <taxon>Betaproteobacteria</taxon>
        <taxon>Burkholderiales</taxon>
        <taxon>Comamonadaceae</taxon>
        <taxon>Hydrogenophaga</taxon>
    </lineage>
</organism>
<proteinExistence type="predicted"/>
<feature type="domain" description="Glycine zipper 2TM" evidence="4">
    <location>
        <begin position="65"/>
        <end position="106"/>
    </location>
</feature>
<comment type="caution">
    <text evidence="5">The sequence shown here is derived from an EMBL/GenBank/DDBJ whole genome shotgun (WGS) entry which is preliminary data.</text>
</comment>
<dbReference type="InterPro" id="IPR008816">
    <property type="entry name" value="Gly_zipper_2TM_dom"/>
</dbReference>
<dbReference type="GO" id="GO:0019867">
    <property type="term" value="C:outer membrane"/>
    <property type="evidence" value="ECO:0007669"/>
    <property type="project" value="InterPro"/>
</dbReference>
<gene>
    <name evidence="5" type="ORF">H010_16174</name>
</gene>
<evidence type="ECO:0000313" key="5">
    <source>
        <dbReference type="EMBL" id="MDG5976805.1"/>
    </source>
</evidence>
<dbReference type="PANTHER" id="PTHR35603">
    <property type="match status" value="1"/>
</dbReference>
<feature type="signal peptide" evidence="3">
    <location>
        <begin position="1"/>
        <end position="27"/>
    </location>
</feature>
<keyword evidence="6" id="KW-1185">Reference proteome</keyword>
<dbReference type="AlphaFoldDB" id="A0A9X4S9K3"/>
<evidence type="ECO:0000256" key="2">
    <source>
        <dbReference type="ARBA" id="ARBA00023136"/>
    </source>
</evidence>
<dbReference type="PANTHER" id="PTHR35603:SF2">
    <property type="entry name" value="OUTER MEMBRANE LIPOPROTEIN"/>
    <property type="match status" value="1"/>
</dbReference>
<protein>
    <submittedName>
        <fullName evidence="5">17 kDa surface antigen</fullName>
    </submittedName>
</protein>
<dbReference type="Pfam" id="PF05433">
    <property type="entry name" value="Rick_17kDa_Anti"/>
    <property type="match status" value="1"/>
</dbReference>
<accession>A0A9X4S9K3</accession>
<keyword evidence="2" id="KW-0472">Membrane</keyword>
<evidence type="ECO:0000313" key="6">
    <source>
        <dbReference type="Proteomes" id="UP001152876"/>
    </source>
</evidence>
<dbReference type="NCBIfam" id="NF008437">
    <property type="entry name" value="PRK11280.1"/>
    <property type="match status" value="1"/>
</dbReference>
<dbReference type="InterPro" id="IPR051407">
    <property type="entry name" value="Bact_OM_lipoprot/Surf_antigen"/>
</dbReference>
<evidence type="ECO:0000259" key="4">
    <source>
        <dbReference type="Pfam" id="PF05433"/>
    </source>
</evidence>
<name>A0A9X4S9K3_9BURK</name>